<dbReference type="CDD" id="cd00076">
    <property type="entry name" value="HFD_SF"/>
    <property type="match status" value="1"/>
</dbReference>
<dbReference type="InterPro" id="IPR001189">
    <property type="entry name" value="Mn/Fe_SOD"/>
</dbReference>
<keyword evidence="6" id="KW-0464">Manganese</keyword>
<dbReference type="GO" id="GO:0030145">
    <property type="term" value="F:manganese ion binding"/>
    <property type="evidence" value="ECO:0007669"/>
    <property type="project" value="TreeGrafter"/>
</dbReference>
<proteinExistence type="inferred from homology"/>
<evidence type="ECO:0000256" key="1">
    <source>
        <dbReference type="ARBA" id="ARBA00002170"/>
    </source>
</evidence>
<dbReference type="AlphaFoldDB" id="A0A553PFM5"/>
<dbReference type="SUPFAM" id="SSF46609">
    <property type="entry name" value="Fe,Mn superoxide dismutase (SOD), N-terminal domain"/>
    <property type="match status" value="1"/>
</dbReference>
<keyword evidence="10" id="KW-1185">Reference proteome</keyword>
<dbReference type="GO" id="GO:0005739">
    <property type="term" value="C:mitochondrion"/>
    <property type="evidence" value="ECO:0007669"/>
    <property type="project" value="TreeGrafter"/>
</dbReference>
<dbReference type="EC" id="1.15.1.1" evidence="3"/>
<dbReference type="InterPro" id="IPR050265">
    <property type="entry name" value="Fe/Mn_Superoxide_Dismutase"/>
</dbReference>
<dbReference type="Pfam" id="PF00081">
    <property type="entry name" value="Sod_Fe_N"/>
    <property type="match status" value="1"/>
</dbReference>
<dbReference type="InterPro" id="IPR009072">
    <property type="entry name" value="Histone-fold"/>
</dbReference>
<feature type="domain" description="Manganese/iron superoxide dismutase N-terminal" evidence="8">
    <location>
        <begin position="4"/>
        <end position="55"/>
    </location>
</feature>
<comment type="caution">
    <text evidence="9">The sequence shown here is derived from an EMBL/GenBank/DDBJ whole genome shotgun (WGS) entry which is preliminary data.</text>
</comment>
<dbReference type="PANTHER" id="PTHR11404">
    <property type="entry name" value="SUPEROXIDE DISMUTASE 2"/>
    <property type="match status" value="1"/>
</dbReference>
<comment type="function">
    <text evidence="1">Destroys superoxide anion radicals which are normally produced within the cells and which are toxic to biological systems.</text>
</comment>
<keyword evidence="5" id="KW-0560">Oxidoreductase</keyword>
<evidence type="ECO:0000256" key="7">
    <source>
        <dbReference type="ARBA" id="ARBA00049204"/>
    </source>
</evidence>
<dbReference type="GO" id="GO:0046982">
    <property type="term" value="F:protein heterodimerization activity"/>
    <property type="evidence" value="ECO:0007669"/>
    <property type="project" value="InterPro"/>
</dbReference>
<evidence type="ECO:0000313" key="10">
    <source>
        <dbReference type="Proteomes" id="UP000318571"/>
    </source>
</evidence>
<comment type="similarity">
    <text evidence="2">Belongs to the iron/manganese superoxide dismutase family.</text>
</comment>
<reference evidence="9 10" key="1">
    <citation type="journal article" date="2018" name="Nat. Ecol. Evol.">
        <title>Genomic signatures of mitonuclear coevolution across populations of Tigriopus californicus.</title>
        <authorList>
            <person name="Barreto F.S."/>
            <person name="Watson E.T."/>
            <person name="Lima T.G."/>
            <person name="Willett C.S."/>
            <person name="Edmands S."/>
            <person name="Li W."/>
            <person name="Burton R.S."/>
        </authorList>
    </citation>
    <scope>NUCLEOTIDE SEQUENCE [LARGE SCALE GENOMIC DNA]</scope>
    <source>
        <strain evidence="9 10">San Diego</strain>
    </source>
</reference>
<gene>
    <name evidence="9" type="ORF">TCAL_17009</name>
</gene>
<sequence length="198" mass="22459">MRSKHTLPDLPYDYNALEPVISAEIMQLHHSKHHATYVNNLNVAEEKLHDAVNQTRSAFAVECNDFGYSKWTKNMNCDRSMMVLVDLAGRYLRDLGSHCQSQAELSNRSQANILDVARTLADFRIQTADLADYADCLPRGSGPTAGGIPYFPRPSVTQLNFLKPGSREVLHRKVYVNDYFPPMYPNLEERKGRGVNEM</sequence>
<name>A0A553PFM5_TIGCA</name>
<evidence type="ECO:0000256" key="4">
    <source>
        <dbReference type="ARBA" id="ARBA00022723"/>
    </source>
</evidence>
<evidence type="ECO:0000256" key="3">
    <source>
        <dbReference type="ARBA" id="ARBA00012682"/>
    </source>
</evidence>
<evidence type="ECO:0000256" key="2">
    <source>
        <dbReference type="ARBA" id="ARBA00008714"/>
    </source>
</evidence>
<dbReference type="InterPro" id="IPR019831">
    <property type="entry name" value="Mn/Fe_SOD_N"/>
</dbReference>
<dbReference type="GO" id="GO:0004784">
    <property type="term" value="F:superoxide dismutase activity"/>
    <property type="evidence" value="ECO:0007669"/>
    <property type="project" value="UniProtKB-EC"/>
</dbReference>
<organism evidence="9 10">
    <name type="scientific">Tigriopus californicus</name>
    <name type="common">Marine copepod</name>
    <dbReference type="NCBI Taxonomy" id="6832"/>
    <lineage>
        <taxon>Eukaryota</taxon>
        <taxon>Metazoa</taxon>
        <taxon>Ecdysozoa</taxon>
        <taxon>Arthropoda</taxon>
        <taxon>Crustacea</taxon>
        <taxon>Multicrustacea</taxon>
        <taxon>Hexanauplia</taxon>
        <taxon>Copepoda</taxon>
        <taxon>Harpacticoida</taxon>
        <taxon>Harpacticidae</taxon>
        <taxon>Tigriopus</taxon>
    </lineage>
</organism>
<evidence type="ECO:0000256" key="5">
    <source>
        <dbReference type="ARBA" id="ARBA00023002"/>
    </source>
</evidence>
<evidence type="ECO:0000256" key="6">
    <source>
        <dbReference type="ARBA" id="ARBA00023211"/>
    </source>
</evidence>
<accession>A0A553PFM5</accession>
<evidence type="ECO:0000259" key="8">
    <source>
        <dbReference type="Pfam" id="PF00081"/>
    </source>
</evidence>
<dbReference type="STRING" id="6832.A0A553PFM5"/>
<dbReference type="PANTHER" id="PTHR11404:SF6">
    <property type="entry name" value="SUPEROXIDE DISMUTASE [MN], MITOCHONDRIAL"/>
    <property type="match status" value="1"/>
</dbReference>
<dbReference type="InterPro" id="IPR036324">
    <property type="entry name" value="Mn/Fe_SOD_N_sf"/>
</dbReference>
<dbReference type="Gene3D" id="1.10.20.10">
    <property type="entry name" value="Histone, subunit A"/>
    <property type="match status" value="1"/>
</dbReference>
<comment type="catalytic activity">
    <reaction evidence="7">
        <text>2 superoxide + 2 H(+) = H2O2 + O2</text>
        <dbReference type="Rhea" id="RHEA:20696"/>
        <dbReference type="ChEBI" id="CHEBI:15378"/>
        <dbReference type="ChEBI" id="CHEBI:15379"/>
        <dbReference type="ChEBI" id="CHEBI:16240"/>
        <dbReference type="ChEBI" id="CHEBI:18421"/>
        <dbReference type="EC" id="1.15.1.1"/>
    </reaction>
</comment>
<evidence type="ECO:0000313" key="9">
    <source>
        <dbReference type="EMBL" id="TRY76487.1"/>
    </source>
</evidence>
<protein>
    <recommendedName>
        <fullName evidence="3">superoxide dismutase</fullName>
        <ecNumber evidence="3">1.15.1.1</ecNumber>
    </recommendedName>
</protein>
<keyword evidence="4" id="KW-0479">Metal-binding</keyword>
<dbReference type="PRINTS" id="PR01703">
    <property type="entry name" value="MNSODISMTASE"/>
</dbReference>
<dbReference type="EMBL" id="VCGU01000004">
    <property type="protein sequence ID" value="TRY76487.1"/>
    <property type="molecule type" value="Genomic_DNA"/>
</dbReference>
<dbReference type="Proteomes" id="UP000318571">
    <property type="component" value="Chromosome 5"/>
</dbReference>